<evidence type="ECO:0000313" key="8">
    <source>
        <dbReference type="Proteomes" id="UP000462066"/>
    </source>
</evidence>
<dbReference type="InterPro" id="IPR014284">
    <property type="entry name" value="RNA_pol_sigma-70_dom"/>
</dbReference>
<organism evidence="7 8">
    <name type="scientific">Pseudoxanthomonas broegbernensis</name>
    <dbReference type="NCBI Taxonomy" id="83619"/>
    <lineage>
        <taxon>Bacteria</taxon>
        <taxon>Pseudomonadati</taxon>
        <taxon>Pseudomonadota</taxon>
        <taxon>Gammaproteobacteria</taxon>
        <taxon>Lysobacterales</taxon>
        <taxon>Lysobacteraceae</taxon>
        <taxon>Pseudoxanthomonas</taxon>
    </lineage>
</organism>
<dbReference type="PROSITE" id="PS51257">
    <property type="entry name" value="PROKAR_LIPOPROTEIN"/>
    <property type="match status" value="1"/>
</dbReference>
<dbReference type="InterPro" id="IPR011517">
    <property type="entry name" value="RNA_pol_sigma70_ECF-like"/>
</dbReference>
<dbReference type="PANTHER" id="PTHR43133">
    <property type="entry name" value="RNA POLYMERASE ECF-TYPE SIGMA FACTO"/>
    <property type="match status" value="1"/>
</dbReference>
<comment type="caution">
    <text evidence="7">The sequence shown here is derived from an EMBL/GenBank/DDBJ whole genome shotgun (WGS) entry which is preliminary data.</text>
</comment>
<dbReference type="PANTHER" id="PTHR43133:SF39">
    <property type="entry name" value="SIMILAR TO RNA POLYMERASE SIGMA-E FACTOR"/>
    <property type="match status" value="1"/>
</dbReference>
<dbReference type="NCBIfam" id="TIGR02999">
    <property type="entry name" value="Sig-70_X6"/>
    <property type="match status" value="1"/>
</dbReference>
<accession>A0A7V8K811</accession>
<keyword evidence="2" id="KW-0805">Transcription regulation</keyword>
<dbReference type="GO" id="GO:0016987">
    <property type="term" value="F:sigma factor activity"/>
    <property type="evidence" value="ECO:0007669"/>
    <property type="project" value="UniProtKB-KW"/>
</dbReference>
<dbReference type="AlphaFoldDB" id="A0A7V8K811"/>
<dbReference type="InterPro" id="IPR053812">
    <property type="entry name" value="HTH_Sigma70_ECF-like"/>
</dbReference>
<dbReference type="CDD" id="cd06171">
    <property type="entry name" value="Sigma70_r4"/>
    <property type="match status" value="1"/>
</dbReference>
<dbReference type="SUPFAM" id="SSF88659">
    <property type="entry name" value="Sigma3 and sigma4 domains of RNA polymerase sigma factors"/>
    <property type="match status" value="1"/>
</dbReference>
<dbReference type="GO" id="GO:0006352">
    <property type="term" value="P:DNA-templated transcription initiation"/>
    <property type="evidence" value="ECO:0007669"/>
    <property type="project" value="InterPro"/>
</dbReference>
<dbReference type="SUPFAM" id="SSF88946">
    <property type="entry name" value="Sigma2 domain of RNA polymerase sigma factors"/>
    <property type="match status" value="1"/>
</dbReference>
<dbReference type="InterPro" id="IPR013324">
    <property type="entry name" value="RNA_pol_sigma_r3/r4-like"/>
</dbReference>
<evidence type="ECO:0000256" key="5">
    <source>
        <dbReference type="SAM" id="MobiDB-lite"/>
    </source>
</evidence>
<name>A0A7V8K811_9GAMM</name>
<evidence type="ECO:0000256" key="1">
    <source>
        <dbReference type="ARBA" id="ARBA00010641"/>
    </source>
</evidence>
<comment type="similarity">
    <text evidence="1">Belongs to the sigma-70 factor family. ECF subfamily.</text>
</comment>
<keyword evidence="3" id="KW-0731">Sigma factor</keyword>
<gene>
    <name evidence="7" type="ORF">B1992_02445</name>
</gene>
<dbReference type="InterPro" id="IPR039425">
    <property type="entry name" value="RNA_pol_sigma-70-like"/>
</dbReference>
<dbReference type="Proteomes" id="UP000462066">
    <property type="component" value="Unassembled WGS sequence"/>
</dbReference>
<evidence type="ECO:0000256" key="4">
    <source>
        <dbReference type="ARBA" id="ARBA00023163"/>
    </source>
</evidence>
<evidence type="ECO:0000313" key="7">
    <source>
        <dbReference type="EMBL" id="KAF1687544.1"/>
    </source>
</evidence>
<dbReference type="InterPro" id="IPR013325">
    <property type="entry name" value="RNA_pol_sigma_r2"/>
</dbReference>
<feature type="domain" description="RNA polymerase sigma-70 ECF-like HTH" evidence="6">
    <location>
        <begin position="77"/>
        <end position="254"/>
    </location>
</feature>
<sequence>MAWRMGTIATTGTAASCGLLYGSGGRQRKPIEKSAADRTAVGGSPGHVPDCGADTPFPAPGTGNRSMTLPAPENPTLTLWLAQARDGDPAAADAALTAVYAQLKQLARARLRHAHRDAFQTTELVHDAWLKLAGNQALAPNDRRHLMGLAAQAMRQILVDHVRRQQAEKHGGGLHRLTLTDCIPSRDAAQVEVLRLDELLQTLHRLDPRAARMLELRYFGGYDENEIAELLGISVRTVRRDWRRTRAWLKTELEP</sequence>
<dbReference type="NCBIfam" id="TIGR02937">
    <property type="entry name" value="sigma70-ECF"/>
    <property type="match status" value="1"/>
</dbReference>
<evidence type="ECO:0000256" key="2">
    <source>
        <dbReference type="ARBA" id="ARBA00023015"/>
    </source>
</evidence>
<reference evidence="7 8" key="1">
    <citation type="submission" date="2017-10" db="EMBL/GenBank/DDBJ databases">
        <title>Whole genome sequencing of Pseudoxanthomonas broegbernensis DSM 12573(T).</title>
        <authorList>
            <person name="Kumar S."/>
            <person name="Bansal K."/>
            <person name="Kaur A."/>
            <person name="Patil P."/>
            <person name="Sharma S."/>
            <person name="Patil P.B."/>
        </authorList>
    </citation>
    <scope>NUCLEOTIDE SEQUENCE [LARGE SCALE GENOMIC DNA]</scope>
    <source>
        <strain evidence="7 8">DSM 12573</strain>
    </source>
</reference>
<keyword evidence="8" id="KW-1185">Reference proteome</keyword>
<dbReference type="Pfam" id="PF07638">
    <property type="entry name" value="Sigma70_ECF"/>
    <property type="match status" value="1"/>
</dbReference>
<evidence type="ECO:0000256" key="3">
    <source>
        <dbReference type="ARBA" id="ARBA00023082"/>
    </source>
</evidence>
<protein>
    <submittedName>
        <fullName evidence="7">RNA polymerase subunit sigma-70</fullName>
    </submittedName>
</protein>
<dbReference type="InterPro" id="IPR036388">
    <property type="entry name" value="WH-like_DNA-bd_sf"/>
</dbReference>
<dbReference type="EMBL" id="MWIP01000002">
    <property type="protein sequence ID" value="KAF1687544.1"/>
    <property type="molecule type" value="Genomic_DNA"/>
</dbReference>
<dbReference type="Gene3D" id="1.10.10.10">
    <property type="entry name" value="Winged helix-like DNA-binding domain superfamily/Winged helix DNA-binding domain"/>
    <property type="match status" value="1"/>
</dbReference>
<dbReference type="Gene3D" id="1.10.1740.10">
    <property type="match status" value="1"/>
</dbReference>
<proteinExistence type="inferred from homology"/>
<feature type="region of interest" description="Disordered" evidence="5">
    <location>
        <begin position="28"/>
        <end position="52"/>
    </location>
</feature>
<keyword evidence="4" id="KW-0804">Transcription</keyword>
<evidence type="ECO:0000259" key="6">
    <source>
        <dbReference type="Pfam" id="PF07638"/>
    </source>
</evidence>